<keyword evidence="4" id="KW-0676">Redox-active center</keyword>
<dbReference type="EMBL" id="CAFABC010000062">
    <property type="protein sequence ID" value="CAB4831085.1"/>
    <property type="molecule type" value="Genomic_DNA"/>
</dbReference>
<dbReference type="InterPro" id="IPR013766">
    <property type="entry name" value="Thioredoxin_domain"/>
</dbReference>
<evidence type="ECO:0000256" key="1">
    <source>
        <dbReference type="ARBA" id="ARBA00004196"/>
    </source>
</evidence>
<comment type="subcellular location">
    <subcellularLocation>
        <location evidence="1">Cell envelope</location>
    </subcellularLocation>
</comment>
<dbReference type="PROSITE" id="PS51257">
    <property type="entry name" value="PROKAR_LIPOPROTEIN"/>
    <property type="match status" value="1"/>
</dbReference>
<dbReference type="GO" id="GO:0017004">
    <property type="term" value="P:cytochrome complex assembly"/>
    <property type="evidence" value="ECO:0007669"/>
    <property type="project" value="UniProtKB-KW"/>
</dbReference>
<evidence type="ECO:0000256" key="3">
    <source>
        <dbReference type="ARBA" id="ARBA00023157"/>
    </source>
</evidence>
<evidence type="ECO:0000259" key="5">
    <source>
        <dbReference type="PROSITE" id="PS51352"/>
    </source>
</evidence>
<dbReference type="CDD" id="cd02966">
    <property type="entry name" value="TlpA_like_family"/>
    <property type="match status" value="1"/>
</dbReference>
<protein>
    <submittedName>
        <fullName evidence="6">Unannotated protein</fullName>
    </submittedName>
</protein>
<evidence type="ECO:0000313" key="6">
    <source>
        <dbReference type="EMBL" id="CAB4342991.1"/>
    </source>
</evidence>
<evidence type="ECO:0000256" key="2">
    <source>
        <dbReference type="ARBA" id="ARBA00022748"/>
    </source>
</evidence>
<dbReference type="Pfam" id="PF00578">
    <property type="entry name" value="AhpC-TSA"/>
    <property type="match status" value="1"/>
</dbReference>
<dbReference type="GO" id="GO:0030313">
    <property type="term" value="C:cell envelope"/>
    <property type="evidence" value="ECO:0007669"/>
    <property type="project" value="UniProtKB-SubCell"/>
</dbReference>
<dbReference type="PROSITE" id="PS00194">
    <property type="entry name" value="THIOREDOXIN_1"/>
    <property type="match status" value="1"/>
</dbReference>
<dbReference type="PANTHER" id="PTHR42852">
    <property type="entry name" value="THIOL:DISULFIDE INTERCHANGE PROTEIN DSBE"/>
    <property type="match status" value="1"/>
</dbReference>
<sequence>MKRLAIVVAVILLAGCSSTPEKVAGQVISCNSLVSTQASNSINLDCLDGGTGASVNTLKGPMIINVWGSWCGPCKEEIPILRSFYKKAEGKVALVGVDVEEASIKDGQDFVENNGITWPNLFDSAGSSRSYFGMGVPVTWFIASDGSVAYKHVGVLKNEIELITLTSKYLGVKL</sequence>
<dbReference type="PROSITE" id="PS51352">
    <property type="entry name" value="THIOREDOXIN_2"/>
    <property type="match status" value="1"/>
</dbReference>
<dbReference type="EMBL" id="CAESAH010000045">
    <property type="protein sequence ID" value="CAB4342991.1"/>
    <property type="molecule type" value="Genomic_DNA"/>
</dbReference>
<dbReference type="InterPro" id="IPR017937">
    <property type="entry name" value="Thioredoxin_CS"/>
</dbReference>
<dbReference type="InterPro" id="IPR036249">
    <property type="entry name" value="Thioredoxin-like_sf"/>
</dbReference>
<proteinExistence type="predicted"/>
<organism evidence="6">
    <name type="scientific">freshwater metagenome</name>
    <dbReference type="NCBI Taxonomy" id="449393"/>
    <lineage>
        <taxon>unclassified sequences</taxon>
        <taxon>metagenomes</taxon>
        <taxon>ecological metagenomes</taxon>
    </lineage>
</organism>
<dbReference type="GO" id="GO:0016491">
    <property type="term" value="F:oxidoreductase activity"/>
    <property type="evidence" value="ECO:0007669"/>
    <property type="project" value="InterPro"/>
</dbReference>
<dbReference type="InterPro" id="IPR050553">
    <property type="entry name" value="Thioredoxin_ResA/DsbE_sf"/>
</dbReference>
<evidence type="ECO:0000313" key="8">
    <source>
        <dbReference type="EMBL" id="CAB4831085.1"/>
    </source>
</evidence>
<dbReference type="InterPro" id="IPR000866">
    <property type="entry name" value="AhpC/TSA"/>
</dbReference>
<gene>
    <name evidence="7" type="ORF">UFOPK2731_01296</name>
    <name evidence="8" type="ORF">UFOPK3161_01338</name>
    <name evidence="6" type="ORF">UFOPK3962_01172</name>
    <name evidence="9" type="ORF">UFOPK4427_01289</name>
</gene>
<dbReference type="PANTHER" id="PTHR42852:SF6">
    <property type="entry name" value="THIOL:DISULFIDE INTERCHANGE PROTEIN DSBE"/>
    <property type="match status" value="1"/>
</dbReference>
<name>A0A6J5ZKA6_9ZZZZ</name>
<keyword evidence="3" id="KW-1015">Disulfide bond</keyword>
<dbReference type="SUPFAM" id="SSF52833">
    <property type="entry name" value="Thioredoxin-like"/>
    <property type="match status" value="1"/>
</dbReference>
<feature type="domain" description="Thioredoxin" evidence="5">
    <location>
        <begin position="32"/>
        <end position="171"/>
    </location>
</feature>
<evidence type="ECO:0000313" key="9">
    <source>
        <dbReference type="EMBL" id="CAB5154121.1"/>
    </source>
</evidence>
<accession>A0A6J5ZKA6</accession>
<reference evidence="6" key="1">
    <citation type="submission" date="2020-05" db="EMBL/GenBank/DDBJ databases">
        <authorList>
            <person name="Chiriac C."/>
            <person name="Salcher M."/>
            <person name="Ghai R."/>
            <person name="Kavagutti S V."/>
        </authorList>
    </citation>
    <scope>NUCLEOTIDE SEQUENCE</scope>
</reference>
<dbReference type="EMBL" id="CAFBRY010000063">
    <property type="protein sequence ID" value="CAB5154121.1"/>
    <property type="molecule type" value="Genomic_DNA"/>
</dbReference>
<evidence type="ECO:0000256" key="4">
    <source>
        <dbReference type="ARBA" id="ARBA00023284"/>
    </source>
</evidence>
<keyword evidence="2" id="KW-0201">Cytochrome c-type biogenesis</keyword>
<dbReference type="AlphaFoldDB" id="A0A6J5ZKA6"/>
<dbReference type="GO" id="GO:0016209">
    <property type="term" value="F:antioxidant activity"/>
    <property type="evidence" value="ECO:0007669"/>
    <property type="project" value="InterPro"/>
</dbReference>
<evidence type="ECO:0000313" key="7">
    <source>
        <dbReference type="EMBL" id="CAB4737923.1"/>
    </source>
</evidence>
<dbReference type="EMBL" id="CAEZYO010000057">
    <property type="protein sequence ID" value="CAB4737923.1"/>
    <property type="molecule type" value="Genomic_DNA"/>
</dbReference>
<dbReference type="Gene3D" id="3.40.30.10">
    <property type="entry name" value="Glutaredoxin"/>
    <property type="match status" value="1"/>
</dbReference>